<dbReference type="RefSeq" id="XP_004037299.1">
    <property type="nucleotide sequence ID" value="XM_004037251.1"/>
</dbReference>
<evidence type="ECO:0000313" key="1">
    <source>
        <dbReference type="EMBL" id="EGR33313.1"/>
    </source>
</evidence>
<dbReference type="Gene3D" id="3.30.1140.40">
    <property type="entry name" value="Tctex-1"/>
    <property type="match status" value="1"/>
</dbReference>
<dbReference type="FunCoup" id="G0QN92">
    <property type="interactions" value="17"/>
</dbReference>
<proteinExistence type="predicted"/>
<dbReference type="EMBL" id="GL983470">
    <property type="protein sequence ID" value="EGR33313.1"/>
    <property type="molecule type" value="Genomic_DNA"/>
</dbReference>
<evidence type="ECO:0008006" key="3">
    <source>
        <dbReference type="Google" id="ProtNLM"/>
    </source>
</evidence>
<dbReference type="OMA" id="VNQWTSA"/>
<dbReference type="eggNOG" id="KOG4081">
    <property type="taxonomic scope" value="Eukaryota"/>
</dbReference>
<name>G0QN92_ICHMU</name>
<dbReference type="STRING" id="857967.G0QN92"/>
<protein>
    <recommendedName>
        <fullName evidence="3">Dynein light chain</fullName>
    </recommendedName>
</protein>
<dbReference type="InterPro" id="IPR005334">
    <property type="entry name" value="Tctex-1-like"/>
</dbReference>
<dbReference type="Proteomes" id="UP000008983">
    <property type="component" value="Unassembled WGS sequence"/>
</dbReference>
<dbReference type="PANTHER" id="PTHR21255">
    <property type="entry name" value="T-COMPLEX-ASSOCIATED-TESTIS-EXPRESSED 1/ DYNEIN LIGHT CHAIN"/>
    <property type="match status" value="1"/>
</dbReference>
<dbReference type="CDD" id="cd21455">
    <property type="entry name" value="DLC-like_DYNLT1_DYNLT3"/>
    <property type="match status" value="1"/>
</dbReference>
<dbReference type="AlphaFoldDB" id="G0QN92"/>
<accession>G0QN92</accession>
<dbReference type="GO" id="GO:0007018">
    <property type="term" value="P:microtubule-based movement"/>
    <property type="evidence" value="ECO:0007669"/>
    <property type="project" value="TreeGrafter"/>
</dbReference>
<dbReference type="InParanoid" id="G0QN92"/>
<organism evidence="1 2">
    <name type="scientific">Ichthyophthirius multifiliis</name>
    <name type="common">White spot disease agent</name>
    <name type="synonym">Ich</name>
    <dbReference type="NCBI Taxonomy" id="5932"/>
    <lineage>
        <taxon>Eukaryota</taxon>
        <taxon>Sar</taxon>
        <taxon>Alveolata</taxon>
        <taxon>Ciliophora</taxon>
        <taxon>Intramacronucleata</taxon>
        <taxon>Oligohymenophorea</taxon>
        <taxon>Hymenostomatida</taxon>
        <taxon>Ophryoglenina</taxon>
        <taxon>Ichthyophthirius</taxon>
    </lineage>
</organism>
<dbReference type="InterPro" id="IPR038586">
    <property type="entry name" value="Tctex-1-like_sf"/>
</dbReference>
<dbReference type="OrthoDB" id="10059120at2759"/>
<keyword evidence="2" id="KW-1185">Reference proteome</keyword>
<dbReference type="Pfam" id="PF03645">
    <property type="entry name" value="Tctex-1"/>
    <property type="match status" value="1"/>
</dbReference>
<dbReference type="PANTHER" id="PTHR21255:SF4">
    <property type="entry name" value="DYNEIN LIGHT CHAIN TCTEX-TYPE"/>
    <property type="match status" value="1"/>
</dbReference>
<dbReference type="GO" id="GO:0005737">
    <property type="term" value="C:cytoplasm"/>
    <property type="evidence" value="ECO:0007669"/>
    <property type="project" value="TreeGrafter"/>
</dbReference>
<dbReference type="GeneID" id="14909488"/>
<dbReference type="GO" id="GO:0005868">
    <property type="term" value="C:cytoplasmic dynein complex"/>
    <property type="evidence" value="ECO:0007669"/>
    <property type="project" value="TreeGrafter"/>
</dbReference>
<sequence length="123" mass="14267">MSDENQDEQQFQPEEAEKQIVLYIEKVLQGKPYKEDMVPHQINEICEQTLEYLIKQQKPYKYIVNCMIMQSTGSGACATQSCYWDSVTDHIVTVKWPKENKEYAKNQLSAVVTVFATCLITNH</sequence>
<gene>
    <name evidence="1" type="ORF">IMG5_056360</name>
</gene>
<evidence type="ECO:0000313" key="2">
    <source>
        <dbReference type="Proteomes" id="UP000008983"/>
    </source>
</evidence>
<dbReference type="GO" id="GO:0045505">
    <property type="term" value="F:dynein intermediate chain binding"/>
    <property type="evidence" value="ECO:0007669"/>
    <property type="project" value="TreeGrafter"/>
</dbReference>
<reference evidence="1 2" key="1">
    <citation type="submission" date="2011-07" db="EMBL/GenBank/DDBJ databases">
        <authorList>
            <person name="Coyne R."/>
            <person name="Brami D."/>
            <person name="Johnson J."/>
            <person name="Hostetler J."/>
            <person name="Hannick L."/>
            <person name="Clark T."/>
            <person name="Cassidy-Hanley D."/>
            <person name="Inman J."/>
        </authorList>
    </citation>
    <scope>NUCLEOTIDE SEQUENCE [LARGE SCALE GENOMIC DNA]</scope>
    <source>
        <strain evidence="1 2">G5</strain>
    </source>
</reference>